<gene>
    <name evidence="3" type="ORF">E9998_11495</name>
</gene>
<comment type="caution">
    <text evidence="3">The sequence shown here is derived from an EMBL/GenBank/DDBJ whole genome shotgun (WGS) entry which is preliminary data.</text>
</comment>
<organism evidence="3 4">
    <name type="scientific">Glycomyces paridis</name>
    <dbReference type="NCBI Taxonomy" id="2126555"/>
    <lineage>
        <taxon>Bacteria</taxon>
        <taxon>Bacillati</taxon>
        <taxon>Actinomycetota</taxon>
        <taxon>Actinomycetes</taxon>
        <taxon>Glycomycetales</taxon>
        <taxon>Glycomycetaceae</taxon>
        <taxon>Glycomyces</taxon>
    </lineage>
</organism>
<evidence type="ECO:0000313" key="3">
    <source>
        <dbReference type="EMBL" id="THV28722.1"/>
    </source>
</evidence>
<feature type="compositionally biased region" description="Basic and acidic residues" evidence="1">
    <location>
        <begin position="97"/>
        <end position="109"/>
    </location>
</feature>
<evidence type="ECO:0000256" key="1">
    <source>
        <dbReference type="SAM" id="MobiDB-lite"/>
    </source>
</evidence>
<dbReference type="Pfam" id="PF04149">
    <property type="entry name" value="DUF397"/>
    <property type="match status" value="1"/>
</dbReference>
<dbReference type="OrthoDB" id="4562195at2"/>
<name>A0A4S8PHA8_9ACTN</name>
<dbReference type="InterPro" id="IPR007278">
    <property type="entry name" value="DUF397"/>
</dbReference>
<dbReference type="EMBL" id="STGX01000007">
    <property type="protein sequence ID" value="THV28722.1"/>
    <property type="molecule type" value="Genomic_DNA"/>
</dbReference>
<feature type="region of interest" description="Disordered" evidence="1">
    <location>
        <begin position="77"/>
        <end position="109"/>
    </location>
</feature>
<accession>A0A4S8PHA8</accession>
<evidence type="ECO:0000259" key="2">
    <source>
        <dbReference type="Pfam" id="PF04149"/>
    </source>
</evidence>
<sequence length="109" mass="12243">MVEYTSWRKSTRSSNTADNNCVECRQSWKKSTRSNNTADNNCVEARNICSGFQVRDSKLGQDSPVFELTAADYAGLLRGSRGLTRSHPRQSRGAASETKRPHESVPRMF</sequence>
<reference evidence="3 4" key="1">
    <citation type="journal article" date="2018" name="Int. J. Syst. Evol. Microbiol.">
        <title>Glycomyces paridis sp. nov., isolated from the medicinal plant Paris polyphylla.</title>
        <authorList>
            <person name="Fang X.M."/>
            <person name="Bai J.L."/>
            <person name="Su J."/>
            <person name="Zhao L.L."/>
            <person name="Liu H.Y."/>
            <person name="Ma B.P."/>
            <person name="Zhang Y.Q."/>
            <person name="Yu L.Y."/>
        </authorList>
    </citation>
    <scope>NUCLEOTIDE SEQUENCE [LARGE SCALE GENOMIC DNA]</scope>
    <source>
        <strain evidence="3 4">CPCC 204357</strain>
    </source>
</reference>
<keyword evidence="4" id="KW-1185">Reference proteome</keyword>
<dbReference type="RefSeq" id="WP_136529829.1">
    <property type="nucleotide sequence ID" value="NZ_STGX01000007.1"/>
</dbReference>
<dbReference type="Proteomes" id="UP000305792">
    <property type="component" value="Unassembled WGS sequence"/>
</dbReference>
<protein>
    <submittedName>
        <fullName evidence="3">DUF397 domain-containing protein</fullName>
    </submittedName>
</protein>
<proteinExistence type="predicted"/>
<dbReference type="AlphaFoldDB" id="A0A4S8PHA8"/>
<evidence type="ECO:0000313" key="4">
    <source>
        <dbReference type="Proteomes" id="UP000305792"/>
    </source>
</evidence>
<feature type="domain" description="DUF397" evidence="2">
    <location>
        <begin position="27"/>
        <end position="79"/>
    </location>
</feature>